<dbReference type="PROSITE" id="PS50894">
    <property type="entry name" value="HPT"/>
    <property type="match status" value="1"/>
</dbReference>
<feature type="domain" description="HPt" evidence="12">
    <location>
        <begin position="1"/>
        <end position="104"/>
    </location>
</feature>
<dbReference type="SUPFAM" id="SSF55874">
    <property type="entry name" value="ATPase domain of HSP90 chaperone/DNA topoisomerase II/histidine kinase"/>
    <property type="match status" value="1"/>
</dbReference>
<evidence type="ECO:0000256" key="1">
    <source>
        <dbReference type="ARBA" id="ARBA00000085"/>
    </source>
</evidence>
<dbReference type="GO" id="GO:0000155">
    <property type="term" value="F:phosphorelay sensor kinase activity"/>
    <property type="evidence" value="ECO:0007669"/>
    <property type="project" value="InterPro"/>
</dbReference>
<dbReference type="STRING" id="590998.Celf_0704"/>
<accession>F4GZC3</accession>
<dbReference type="GO" id="GO:0005737">
    <property type="term" value="C:cytoplasm"/>
    <property type="evidence" value="ECO:0007669"/>
    <property type="project" value="InterPro"/>
</dbReference>
<dbReference type="Pfam" id="PF02895">
    <property type="entry name" value="H-kinase_dim"/>
    <property type="match status" value="1"/>
</dbReference>
<reference evidence="13 14" key="1">
    <citation type="submission" date="2011-04" db="EMBL/GenBank/DDBJ databases">
        <title>Complete sequence of Cellulomonas fimi ATCC 484.</title>
        <authorList>
            <consortium name="US DOE Joint Genome Institute"/>
            <person name="Lucas S."/>
            <person name="Han J."/>
            <person name="Lapidus A."/>
            <person name="Cheng J.-F."/>
            <person name="Goodwin L."/>
            <person name="Pitluck S."/>
            <person name="Peters L."/>
            <person name="Chertkov O."/>
            <person name="Detter J.C."/>
            <person name="Han C."/>
            <person name="Tapia R."/>
            <person name="Land M."/>
            <person name="Hauser L."/>
            <person name="Kyrpides N."/>
            <person name="Ivanova N."/>
            <person name="Ovchinnikova G."/>
            <person name="Pagani I."/>
            <person name="Mead D."/>
            <person name="Brumm P."/>
            <person name="Woyke T."/>
        </authorList>
    </citation>
    <scope>NUCLEOTIDE SEQUENCE [LARGE SCALE GENOMIC DNA]</scope>
    <source>
        <strain evidence="14">ATCC 484 / DSM 20113 / JCM 1341 / NBRC 15513 / NCIMB 8980 / NCTC 7547</strain>
    </source>
</reference>
<dbReference type="Gene3D" id="2.30.30.40">
    <property type="entry name" value="SH3 Domains"/>
    <property type="match status" value="1"/>
</dbReference>
<dbReference type="InterPro" id="IPR008207">
    <property type="entry name" value="Sig_transdc_His_kin_Hpt_dom"/>
</dbReference>
<dbReference type="AlphaFoldDB" id="F4GZC3"/>
<dbReference type="InterPro" id="IPR004358">
    <property type="entry name" value="Sig_transdc_His_kin-like_C"/>
</dbReference>
<feature type="compositionally biased region" description="Low complexity" evidence="9">
    <location>
        <begin position="132"/>
        <end position="167"/>
    </location>
</feature>
<dbReference type="Pfam" id="PF01584">
    <property type="entry name" value="CheW"/>
    <property type="match status" value="2"/>
</dbReference>
<comment type="subcellular location">
    <subcellularLocation>
        <location evidence="2">Cell membrane</location>
    </subcellularLocation>
</comment>
<evidence type="ECO:0000256" key="9">
    <source>
        <dbReference type="SAM" id="MobiDB-lite"/>
    </source>
</evidence>
<dbReference type="RefSeq" id="WP_013769873.1">
    <property type="nucleotide sequence ID" value="NC_015514.1"/>
</dbReference>
<evidence type="ECO:0000313" key="13">
    <source>
        <dbReference type="EMBL" id="AEE44844.1"/>
    </source>
</evidence>
<dbReference type="eggNOG" id="COG2198">
    <property type="taxonomic scope" value="Bacteria"/>
</dbReference>
<evidence type="ECO:0000256" key="3">
    <source>
        <dbReference type="ARBA" id="ARBA00012438"/>
    </source>
</evidence>
<dbReference type="eggNOG" id="COG0643">
    <property type="taxonomic scope" value="Bacteria"/>
</dbReference>
<sequence length="809" mass="85575">MEDIDEIVREFLVESHENLDQLDRDLVALESSPGDRALLSSVFRTIHTIKGTSGFLAFGRLERVTHAGENLLVELRDGRRQMDQATTDVLLRTVDTVRLLLDAIERTGGEGDVDVDTVVTAIVAVQEGRADAPATAAAPAPTAEAAPAEAAPAEAAPAATAEAARTAPVVEHAEHAEPRVAQVPHPREAPVAEAALVHSAAHAPAAGAAPGAADAAIEAAAVQALAAASLADLGAGPAYQPTMAPPAAPLEEVAALRGAAESSVRIDVDLLDRLMRQVGELVLFRNRLSRLASEAQDVDLTRSAQQLNLIASELQDGVMRTRMQPIEHVWSKMPRVVRDLAAVCGREVRLELVGGDTELDRSLLEAVKDPLTHLVRNAVDHGIEPPAERVAAGKPAQGVLELRAYHAGGQVVVEVRDDGRGIDPEKVAASAVRKGLRTPEQVASLGQAEMLGLLFLPGFSTAAEVTNVSGRGVGMDVVRTRIEAVGGTVDVESTVGVGTSWRLRIPLTLAIMPSLSVECDGDVYAVPQVHVLELVALDERAEQSVEHVHDAPVYRLRGELLPLVPLRHVLALTDETGSRPGVIVVVQADDHRFGLLVDRVLATEEIVVTPLAAQLKSVGTYSGTTVLGDGRVALILDVQAIARRAMLRETEHASVGGTSRSAAEEAAQTAQLLVARIGEGRLVGMPLAGVARLEHVRAADVETVGGREVVQYRGSILPLARVDGLVGARRDDREELLLVVYERGARSAALVVEEIVDIIEDHAEHSDIDAPGLVGSTIVHGRVTELLDIRAALLAADHEFEDDPLEGAA</sequence>
<protein>
    <recommendedName>
        <fullName evidence="3">histidine kinase</fullName>
        <ecNumber evidence="3">2.7.13.3</ecNumber>
    </recommendedName>
</protein>
<name>F4GZC3_CELFA</name>
<dbReference type="Pfam" id="PF02518">
    <property type="entry name" value="HATPase_c"/>
    <property type="match status" value="1"/>
</dbReference>
<keyword evidence="4 8" id="KW-0597">Phosphoprotein</keyword>
<keyword evidence="6 13" id="KW-0418">Kinase</keyword>
<organism evidence="13 14">
    <name type="scientific">Cellulomonas fimi (strain ATCC 484 / DSM 20113 / JCM 1341 / CCUG 24087 / LMG 16345 / NBRC 15513 / NCIMB 8980 / NCTC 7547 / NRS-133)</name>
    <dbReference type="NCBI Taxonomy" id="590998"/>
    <lineage>
        <taxon>Bacteria</taxon>
        <taxon>Bacillati</taxon>
        <taxon>Actinomycetota</taxon>
        <taxon>Actinomycetes</taxon>
        <taxon>Micrococcales</taxon>
        <taxon>Cellulomonadaceae</taxon>
        <taxon>Cellulomonas</taxon>
    </lineage>
</organism>
<dbReference type="GO" id="GO:0006935">
    <property type="term" value="P:chemotaxis"/>
    <property type="evidence" value="ECO:0007669"/>
    <property type="project" value="InterPro"/>
</dbReference>
<feature type="domain" description="CheW-like" evidence="11">
    <location>
        <begin position="511"/>
        <end position="647"/>
    </location>
</feature>
<proteinExistence type="predicted"/>
<dbReference type="InterPro" id="IPR037006">
    <property type="entry name" value="CheA-like_homodim_sf"/>
</dbReference>
<dbReference type="EMBL" id="CP002666">
    <property type="protein sequence ID" value="AEE44844.1"/>
    <property type="molecule type" value="Genomic_DNA"/>
</dbReference>
<keyword evidence="14" id="KW-1185">Reference proteome</keyword>
<feature type="domain" description="Histidine kinase" evidence="10">
    <location>
        <begin position="286"/>
        <end position="509"/>
    </location>
</feature>
<dbReference type="Gene3D" id="1.20.120.160">
    <property type="entry name" value="HPT domain"/>
    <property type="match status" value="1"/>
</dbReference>
<dbReference type="PANTHER" id="PTHR43395">
    <property type="entry name" value="SENSOR HISTIDINE KINASE CHEA"/>
    <property type="match status" value="1"/>
</dbReference>
<dbReference type="InterPro" id="IPR036890">
    <property type="entry name" value="HATPase_C_sf"/>
</dbReference>
<evidence type="ECO:0000256" key="5">
    <source>
        <dbReference type="ARBA" id="ARBA00022679"/>
    </source>
</evidence>
<comment type="catalytic activity">
    <reaction evidence="1">
        <text>ATP + protein L-histidine = ADP + protein N-phospho-L-histidine.</text>
        <dbReference type="EC" id="2.7.13.3"/>
    </reaction>
</comment>
<evidence type="ECO:0000256" key="6">
    <source>
        <dbReference type="ARBA" id="ARBA00022777"/>
    </source>
</evidence>
<dbReference type="InterPro" id="IPR002545">
    <property type="entry name" value="CheW-lke_dom"/>
</dbReference>
<evidence type="ECO:0000256" key="4">
    <source>
        <dbReference type="ARBA" id="ARBA00022553"/>
    </source>
</evidence>
<dbReference type="EC" id="2.7.13.3" evidence="3"/>
<evidence type="ECO:0000259" key="10">
    <source>
        <dbReference type="PROSITE" id="PS50109"/>
    </source>
</evidence>
<evidence type="ECO:0000256" key="2">
    <source>
        <dbReference type="ARBA" id="ARBA00004236"/>
    </source>
</evidence>
<gene>
    <name evidence="13" type="ordered locus">Celf_0704</name>
</gene>
<dbReference type="PANTHER" id="PTHR43395:SF1">
    <property type="entry name" value="CHEMOTAXIS PROTEIN CHEA"/>
    <property type="match status" value="1"/>
</dbReference>
<dbReference type="PRINTS" id="PR00344">
    <property type="entry name" value="BCTRLSENSOR"/>
</dbReference>
<feature type="domain" description="CheW-like" evidence="11">
    <location>
        <begin position="669"/>
        <end position="798"/>
    </location>
</feature>
<dbReference type="CDD" id="cd00088">
    <property type="entry name" value="HPT"/>
    <property type="match status" value="1"/>
</dbReference>
<keyword evidence="7" id="KW-0902">Two-component regulatory system</keyword>
<dbReference type="PROSITE" id="PS50109">
    <property type="entry name" value="HIS_KIN"/>
    <property type="match status" value="1"/>
</dbReference>
<dbReference type="InterPro" id="IPR005467">
    <property type="entry name" value="His_kinase_dom"/>
</dbReference>
<dbReference type="InterPro" id="IPR003594">
    <property type="entry name" value="HATPase_dom"/>
</dbReference>
<dbReference type="Proteomes" id="UP000008460">
    <property type="component" value="Chromosome"/>
</dbReference>
<dbReference type="InterPro" id="IPR036061">
    <property type="entry name" value="CheW-like_dom_sf"/>
</dbReference>
<evidence type="ECO:0000259" key="12">
    <source>
        <dbReference type="PROSITE" id="PS50894"/>
    </source>
</evidence>
<dbReference type="SMART" id="SM01231">
    <property type="entry name" value="H-kinase_dim"/>
    <property type="match status" value="1"/>
</dbReference>
<feature type="modified residue" description="Phosphohistidine" evidence="8">
    <location>
        <position position="47"/>
    </location>
</feature>
<dbReference type="InterPro" id="IPR004105">
    <property type="entry name" value="CheA-like_dim"/>
</dbReference>
<keyword evidence="5" id="KW-0808">Transferase</keyword>
<dbReference type="FunFam" id="3.30.565.10:FF:000016">
    <property type="entry name" value="Chemotaxis protein CheA, putative"/>
    <property type="match status" value="1"/>
</dbReference>
<dbReference type="SMART" id="SM00387">
    <property type="entry name" value="HATPase_c"/>
    <property type="match status" value="1"/>
</dbReference>
<dbReference type="GO" id="GO:0005886">
    <property type="term" value="C:plasma membrane"/>
    <property type="evidence" value="ECO:0007669"/>
    <property type="project" value="UniProtKB-SubCell"/>
</dbReference>
<dbReference type="InterPro" id="IPR036641">
    <property type="entry name" value="HPT_dom_sf"/>
</dbReference>
<feature type="region of interest" description="Disordered" evidence="9">
    <location>
        <begin position="130"/>
        <end position="167"/>
    </location>
</feature>
<evidence type="ECO:0000259" key="11">
    <source>
        <dbReference type="PROSITE" id="PS50851"/>
    </source>
</evidence>
<dbReference type="HOGENOM" id="CLU_000650_5_2_11"/>
<evidence type="ECO:0000313" key="14">
    <source>
        <dbReference type="Proteomes" id="UP000008460"/>
    </source>
</evidence>
<dbReference type="CDD" id="cd16916">
    <property type="entry name" value="HATPase_CheA-like"/>
    <property type="match status" value="1"/>
</dbReference>
<dbReference type="Gene3D" id="3.30.565.10">
    <property type="entry name" value="Histidine kinase-like ATPase, C-terminal domain"/>
    <property type="match status" value="1"/>
</dbReference>
<dbReference type="KEGG" id="cfi:Celf_0704"/>
<dbReference type="Pfam" id="PF01627">
    <property type="entry name" value="Hpt"/>
    <property type="match status" value="1"/>
</dbReference>
<evidence type="ECO:0000256" key="7">
    <source>
        <dbReference type="ARBA" id="ARBA00023012"/>
    </source>
</evidence>
<dbReference type="SUPFAM" id="SSF47384">
    <property type="entry name" value="Homodimeric domain of signal transducing histidine kinase"/>
    <property type="match status" value="1"/>
</dbReference>
<dbReference type="Gene3D" id="2.40.50.180">
    <property type="entry name" value="CheA-289, Domain 4"/>
    <property type="match status" value="1"/>
</dbReference>
<dbReference type="InterPro" id="IPR051315">
    <property type="entry name" value="Bact_Chemotaxis_CheA"/>
</dbReference>
<dbReference type="SUPFAM" id="SSF47226">
    <property type="entry name" value="Histidine-containing phosphotransfer domain, HPT domain"/>
    <property type="match status" value="1"/>
</dbReference>
<dbReference type="Gene3D" id="1.10.287.560">
    <property type="entry name" value="Histidine kinase CheA-like, homodimeric domain"/>
    <property type="match status" value="1"/>
</dbReference>
<dbReference type="InterPro" id="IPR036097">
    <property type="entry name" value="HisK_dim/P_sf"/>
</dbReference>
<dbReference type="SMART" id="SM00260">
    <property type="entry name" value="CheW"/>
    <property type="match status" value="2"/>
</dbReference>
<dbReference type="SMART" id="SM00073">
    <property type="entry name" value="HPT"/>
    <property type="match status" value="1"/>
</dbReference>
<dbReference type="PROSITE" id="PS50851">
    <property type="entry name" value="CHEW"/>
    <property type="match status" value="2"/>
</dbReference>
<evidence type="ECO:0000256" key="8">
    <source>
        <dbReference type="PROSITE-ProRule" id="PRU00110"/>
    </source>
</evidence>
<dbReference type="SUPFAM" id="SSF50341">
    <property type="entry name" value="CheW-like"/>
    <property type="match status" value="2"/>
</dbReference>